<dbReference type="Proteomes" id="UP000602381">
    <property type="component" value="Unassembled WGS sequence"/>
</dbReference>
<evidence type="ECO:0000259" key="2">
    <source>
        <dbReference type="Pfam" id="PF01206"/>
    </source>
</evidence>
<feature type="domain" description="UPF0033" evidence="2">
    <location>
        <begin position="2"/>
        <end position="69"/>
    </location>
</feature>
<dbReference type="CDD" id="cd00291">
    <property type="entry name" value="SirA_YedF_YeeD"/>
    <property type="match status" value="1"/>
</dbReference>
<dbReference type="InterPro" id="IPR001455">
    <property type="entry name" value="TusA-like"/>
</dbReference>
<sequence length="88" mass="9598">MHEIDITGLKAPFPILKIRRALAAIEPGTKIKAIADDPALIADLPAFCQQAGHRLIMAHQQGSQLIFELERGARQAELNTDEALQEAS</sequence>
<dbReference type="EMBL" id="BMOV01000005">
    <property type="protein sequence ID" value="GGO12080.1"/>
    <property type="molecule type" value="Genomic_DNA"/>
</dbReference>
<dbReference type="InterPro" id="IPR036868">
    <property type="entry name" value="TusA-like_sf"/>
</dbReference>
<reference evidence="4" key="1">
    <citation type="journal article" date="2019" name="Int. J. Syst. Evol. Microbiol.">
        <title>The Global Catalogue of Microorganisms (GCM) 10K type strain sequencing project: providing services to taxonomists for standard genome sequencing and annotation.</title>
        <authorList>
            <consortium name="The Broad Institute Genomics Platform"/>
            <consortium name="The Broad Institute Genome Sequencing Center for Infectious Disease"/>
            <person name="Wu L."/>
            <person name="Ma J."/>
        </authorList>
    </citation>
    <scope>NUCLEOTIDE SEQUENCE [LARGE SCALE GENOMIC DNA]</scope>
    <source>
        <strain evidence="4">JCM 17843</strain>
    </source>
</reference>
<comment type="similarity">
    <text evidence="1">Belongs to the sulfur carrier protein TusA family.</text>
</comment>
<gene>
    <name evidence="3" type="ORF">GCM10007972_16580</name>
</gene>
<organism evidence="3 4">
    <name type="scientific">Iodidimonas muriae</name>
    <dbReference type="NCBI Taxonomy" id="261467"/>
    <lineage>
        <taxon>Bacteria</taxon>
        <taxon>Pseudomonadati</taxon>
        <taxon>Pseudomonadota</taxon>
        <taxon>Alphaproteobacteria</taxon>
        <taxon>Iodidimonadales</taxon>
        <taxon>Iodidimonadaceae</taxon>
        <taxon>Iodidimonas</taxon>
    </lineage>
</organism>
<evidence type="ECO:0000313" key="3">
    <source>
        <dbReference type="EMBL" id="GGO12080.1"/>
    </source>
</evidence>
<dbReference type="PANTHER" id="PTHR33279">
    <property type="entry name" value="SULFUR CARRIER PROTEIN YEDF-RELATED"/>
    <property type="match status" value="1"/>
</dbReference>
<dbReference type="PANTHER" id="PTHR33279:SF6">
    <property type="entry name" value="SULFUR CARRIER PROTEIN YEDF-RELATED"/>
    <property type="match status" value="1"/>
</dbReference>
<dbReference type="SUPFAM" id="SSF64307">
    <property type="entry name" value="SirA-like"/>
    <property type="match status" value="1"/>
</dbReference>
<evidence type="ECO:0000256" key="1">
    <source>
        <dbReference type="ARBA" id="ARBA00008984"/>
    </source>
</evidence>
<protein>
    <submittedName>
        <fullName evidence="3">Response regulator SirA</fullName>
    </submittedName>
</protein>
<evidence type="ECO:0000313" key="4">
    <source>
        <dbReference type="Proteomes" id="UP000602381"/>
    </source>
</evidence>
<name>A0ABQ2LDT1_9PROT</name>
<comment type="caution">
    <text evidence="3">The sequence shown here is derived from an EMBL/GenBank/DDBJ whole genome shotgun (WGS) entry which is preliminary data.</text>
</comment>
<accession>A0ABQ2LDT1</accession>
<dbReference type="Pfam" id="PF01206">
    <property type="entry name" value="TusA"/>
    <property type="match status" value="1"/>
</dbReference>
<proteinExistence type="inferred from homology"/>
<dbReference type="Gene3D" id="3.30.110.40">
    <property type="entry name" value="TusA-like domain"/>
    <property type="match status" value="1"/>
</dbReference>
<keyword evidence="4" id="KW-1185">Reference proteome</keyword>